<evidence type="ECO:0000256" key="6">
    <source>
        <dbReference type="SAM" id="Phobius"/>
    </source>
</evidence>
<evidence type="ECO:0000313" key="8">
    <source>
        <dbReference type="Proteomes" id="UP000644693"/>
    </source>
</evidence>
<dbReference type="Pfam" id="PF01810">
    <property type="entry name" value="LysE"/>
    <property type="match status" value="1"/>
</dbReference>
<organism evidence="7 8">
    <name type="scientific">Parahalioglobus pacificus</name>
    <dbReference type="NCBI Taxonomy" id="930806"/>
    <lineage>
        <taxon>Bacteria</taxon>
        <taxon>Pseudomonadati</taxon>
        <taxon>Pseudomonadota</taxon>
        <taxon>Gammaproteobacteria</taxon>
        <taxon>Cellvibrionales</taxon>
        <taxon>Halieaceae</taxon>
        <taxon>Parahalioglobus</taxon>
    </lineage>
</organism>
<dbReference type="PIRSF" id="PIRSF006324">
    <property type="entry name" value="LeuE"/>
    <property type="match status" value="1"/>
</dbReference>
<keyword evidence="4 6" id="KW-1133">Transmembrane helix</keyword>
<dbReference type="Proteomes" id="UP000644693">
    <property type="component" value="Unassembled WGS sequence"/>
</dbReference>
<dbReference type="GO" id="GO:0005886">
    <property type="term" value="C:plasma membrane"/>
    <property type="evidence" value="ECO:0007669"/>
    <property type="project" value="UniProtKB-SubCell"/>
</dbReference>
<keyword evidence="2" id="KW-1003">Cell membrane</keyword>
<accession>A0A918XCJ4</accession>
<feature type="transmembrane region" description="Helical" evidence="6">
    <location>
        <begin position="73"/>
        <end position="92"/>
    </location>
</feature>
<comment type="caution">
    <text evidence="7">The sequence shown here is derived from an EMBL/GenBank/DDBJ whole genome shotgun (WGS) entry which is preliminary data.</text>
</comment>
<evidence type="ECO:0000313" key="7">
    <source>
        <dbReference type="EMBL" id="GHD24947.1"/>
    </source>
</evidence>
<dbReference type="PANTHER" id="PTHR30086:SF20">
    <property type="entry name" value="ARGININE EXPORTER PROTEIN ARGO-RELATED"/>
    <property type="match status" value="1"/>
</dbReference>
<protein>
    <submittedName>
        <fullName evidence="7">Transporter</fullName>
    </submittedName>
</protein>
<proteinExistence type="predicted"/>
<dbReference type="GO" id="GO:0015171">
    <property type="term" value="F:amino acid transmembrane transporter activity"/>
    <property type="evidence" value="ECO:0007669"/>
    <property type="project" value="TreeGrafter"/>
</dbReference>
<evidence type="ECO:0000256" key="1">
    <source>
        <dbReference type="ARBA" id="ARBA00004651"/>
    </source>
</evidence>
<dbReference type="InterPro" id="IPR001123">
    <property type="entry name" value="LeuE-type"/>
</dbReference>
<evidence type="ECO:0000256" key="4">
    <source>
        <dbReference type="ARBA" id="ARBA00022989"/>
    </source>
</evidence>
<keyword evidence="5 6" id="KW-0472">Membrane</keyword>
<dbReference type="PANTHER" id="PTHR30086">
    <property type="entry name" value="ARGININE EXPORTER PROTEIN ARGO"/>
    <property type="match status" value="1"/>
</dbReference>
<feature type="transmembrane region" description="Helical" evidence="6">
    <location>
        <begin position="149"/>
        <end position="171"/>
    </location>
</feature>
<reference evidence="7" key="1">
    <citation type="journal article" date="2014" name="Int. J. Syst. Evol. Microbiol.">
        <title>Complete genome sequence of Corynebacterium casei LMG S-19264T (=DSM 44701T), isolated from a smear-ripened cheese.</title>
        <authorList>
            <consortium name="US DOE Joint Genome Institute (JGI-PGF)"/>
            <person name="Walter F."/>
            <person name="Albersmeier A."/>
            <person name="Kalinowski J."/>
            <person name="Ruckert C."/>
        </authorList>
    </citation>
    <scope>NUCLEOTIDE SEQUENCE</scope>
    <source>
        <strain evidence="7">KCTC 23430</strain>
    </source>
</reference>
<evidence type="ECO:0000256" key="2">
    <source>
        <dbReference type="ARBA" id="ARBA00022475"/>
    </source>
</evidence>
<comment type="subcellular location">
    <subcellularLocation>
        <location evidence="1">Cell membrane</location>
        <topology evidence="1">Multi-pass membrane protein</topology>
    </subcellularLocation>
</comment>
<dbReference type="AlphaFoldDB" id="A0A918XCJ4"/>
<sequence length="213" mass="22389">MPSLEVLIAFTAAAVVMNLSPGPSNLYVMARAIAQGVPGGLAAAAGLAVGSVVHVVAAVLGLAAIFEYSPLAYTVFKVAGAGYLVYLGIAYWRHSPEQSVQEAVPRTPLWRVFRESVLVEASNPKTALFFLALLPQFVDPAAGPVAPQFLLLGLIVTVSAIPCDVLVAVSAAKVSRWLLQNDKAQQLQERVSGVILIAMGAVILGTEAWEAKR</sequence>
<reference evidence="7" key="2">
    <citation type="submission" date="2020-09" db="EMBL/GenBank/DDBJ databases">
        <authorList>
            <person name="Sun Q."/>
            <person name="Kim S."/>
        </authorList>
    </citation>
    <scope>NUCLEOTIDE SEQUENCE</scope>
    <source>
        <strain evidence="7">KCTC 23430</strain>
    </source>
</reference>
<keyword evidence="8" id="KW-1185">Reference proteome</keyword>
<feature type="transmembrane region" description="Helical" evidence="6">
    <location>
        <begin position="191"/>
        <end position="209"/>
    </location>
</feature>
<keyword evidence="3 6" id="KW-0812">Transmembrane</keyword>
<dbReference type="EMBL" id="BMYM01000001">
    <property type="protein sequence ID" value="GHD24947.1"/>
    <property type="molecule type" value="Genomic_DNA"/>
</dbReference>
<feature type="transmembrane region" description="Helical" evidence="6">
    <location>
        <begin position="44"/>
        <end position="66"/>
    </location>
</feature>
<name>A0A918XCJ4_9GAMM</name>
<evidence type="ECO:0000256" key="3">
    <source>
        <dbReference type="ARBA" id="ARBA00022692"/>
    </source>
</evidence>
<evidence type="ECO:0000256" key="5">
    <source>
        <dbReference type="ARBA" id="ARBA00023136"/>
    </source>
</evidence>
<dbReference type="RefSeq" id="WP_189474031.1">
    <property type="nucleotide sequence ID" value="NZ_BMYM01000001.1"/>
</dbReference>
<gene>
    <name evidence="7" type="ORF">GCM10007053_00150</name>
</gene>